<dbReference type="GO" id="GO:0016757">
    <property type="term" value="F:glycosyltransferase activity"/>
    <property type="evidence" value="ECO:0007669"/>
    <property type="project" value="TreeGrafter"/>
</dbReference>
<dbReference type="SUPFAM" id="SSF53756">
    <property type="entry name" value="UDP-Glycosyltransferase/glycogen phosphorylase"/>
    <property type="match status" value="1"/>
</dbReference>
<proteinExistence type="predicted"/>
<comment type="caution">
    <text evidence="1">The sequence shown here is derived from an EMBL/GenBank/DDBJ whole genome shotgun (WGS) entry which is preliminary data.</text>
</comment>
<protein>
    <recommendedName>
        <fullName evidence="3">Glycosyl transferase family 1</fullName>
    </recommendedName>
</protein>
<keyword evidence="2" id="KW-1185">Reference proteome</keyword>
<dbReference type="Proteomes" id="UP000050509">
    <property type="component" value="Unassembled WGS sequence"/>
</dbReference>
<accession>A0A0P9D422</accession>
<gene>
    <name evidence="1" type="ORF">SE17_42390</name>
</gene>
<feature type="non-terminal residue" evidence="1">
    <location>
        <position position="1"/>
    </location>
</feature>
<dbReference type="Pfam" id="PF13692">
    <property type="entry name" value="Glyco_trans_1_4"/>
    <property type="match status" value="1"/>
</dbReference>
<sequence>GISPTPPAHTPAPALRGTHPALGPDDVIALWAGGLWDWFDPQILVRAVAALRDDCPRLRLVFFGGARPNPYGKPFTTGKRATSEALAADLGLLNQNVVFLDRWVPYAERGALLAEADLGVSAHLPGIETHFAFRTRLLDYLWARLPFLGTSGDSLGETFAAAGCAQLVPPHDLDDWIAAFRESYTNAVERENMRAAASMLAEQWV</sequence>
<organism evidence="1 2">
    <name type="scientific">Kouleothrix aurantiaca</name>
    <dbReference type="NCBI Taxonomy" id="186479"/>
    <lineage>
        <taxon>Bacteria</taxon>
        <taxon>Bacillati</taxon>
        <taxon>Chloroflexota</taxon>
        <taxon>Chloroflexia</taxon>
        <taxon>Chloroflexales</taxon>
        <taxon>Roseiflexineae</taxon>
        <taxon>Roseiflexaceae</taxon>
        <taxon>Kouleothrix</taxon>
    </lineage>
</organism>
<evidence type="ECO:0000313" key="2">
    <source>
        <dbReference type="Proteomes" id="UP000050509"/>
    </source>
</evidence>
<evidence type="ECO:0008006" key="3">
    <source>
        <dbReference type="Google" id="ProtNLM"/>
    </source>
</evidence>
<reference evidence="1 2" key="1">
    <citation type="submission" date="2015-09" db="EMBL/GenBank/DDBJ databases">
        <title>Draft genome sequence of Kouleothrix aurantiaca JCM 19913.</title>
        <authorList>
            <person name="Hemp J."/>
        </authorList>
    </citation>
    <scope>NUCLEOTIDE SEQUENCE [LARGE SCALE GENOMIC DNA]</scope>
    <source>
        <strain evidence="1 2">COM-B</strain>
    </source>
</reference>
<dbReference type="PANTHER" id="PTHR12526">
    <property type="entry name" value="GLYCOSYLTRANSFERASE"/>
    <property type="match status" value="1"/>
</dbReference>
<dbReference type="Gene3D" id="3.40.50.2000">
    <property type="entry name" value="Glycogen Phosphorylase B"/>
    <property type="match status" value="1"/>
</dbReference>
<evidence type="ECO:0000313" key="1">
    <source>
        <dbReference type="EMBL" id="KPV47439.1"/>
    </source>
</evidence>
<dbReference type="EMBL" id="LJCR01003389">
    <property type="protein sequence ID" value="KPV47439.1"/>
    <property type="molecule type" value="Genomic_DNA"/>
</dbReference>
<feature type="non-terminal residue" evidence="1">
    <location>
        <position position="205"/>
    </location>
</feature>
<name>A0A0P9D422_9CHLR</name>
<dbReference type="PANTHER" id="PTHR12526:SF635">
    <property type="entry name" value="GLYCOSYL TRANSFERASE GROUP 1"/>
    <property type="match status" value="1"/>
</dbReference>
<dbReference type="AlphaFoldDB" id="A0A0P9D422"/>